<dbReference type="OMA" id="WYCIGNY"/>
<organism evidence="1 2">
    <name type="scientific">Pyrobaculum aerophilum</name>
    <dbReference type="NCBI Taxonomy" id="13773"/>
    <lineage>
        <taxon>Archaea</taxon>
        <taxon>Thermoproteota</taxon>
        <taxon>Thermoprotei</taxon>
        <taxon>Thermoproteales</taxon>
        <taxon>Thermoproteaceae</taxon>
        <taxon>Pyrobaculum</taxon>
    </lineage>
</organism>
<dbReference type="EMBL" id="DUJP01000038">
    <property type="protein sequence ID" value="HII48163.1"/>
    <property type="molecule type" value="Genomic_DNA"/>
</dbReference>
<name>A0A832WHC5_9CREN</name>
<dbReference type="AlphaFoldDB" id="A0A832WHC5"/>
<reference evidence="1" key="1">
    <citation type="journal article" date="2020" name="bioRxiv">
        <title>A rank-normalized archaeal taxonomy based on genome phylogeny resolves widespread incomplete and uneven classifications.</title>
        <authorList>
            <person name="Rinke C."/>
            <person name="Chuvochina M."/>
            <person name="Mussig A.J."/>
            <person name="Chaumeil P.-A."/>
            <person name="Waite D.W."/>
            <person name="Whitman W.B."/>
            <person name="Parks D.H."/>
            <person name="Hugenholtz P."/>
        </authorList>
    </citation>
    <scope>NUCLEOTIDE SEQUENCE</scope>
    <source>
        <strain evidence="1">UBA8839</strain>
    </source>
</reference>
<gene>
    <name evidence="1" type="ORF">HA333_12205</name>
</gene>
<dbReference type="GeneID" id="1465298"/>
<sequence length="243" mass="27792">MSVCPALRRGEGGFVCGYTSKPIDPFSWYCIGNYTECPIFIRYTREEKTRAALPSKPEEAPKPLAEVLPLAPESAEAEFEKAIKPVIDNIVLKYDDLVKKLDNMWKEYEGDVVKIRRQWEVEKMSLLRAQEILNRTIGDYEKMLSGLELKKEFLPPESYENAKRDIEAKLGALRSLLEEVQSKYVALEEGLGAHFKRVLSTSTSAEVISLKLSLSKLDELLKEGKISRETYEKLKKELEELLK</sequence>
<protein>
    <submittedName>
        <fullName evidence="1">Uncharacterized protein</fullName>
    </submittedName>
</protein>
<evidence type="ECO:0000313" key="1">
    <source>
        <dbReference type="EMBL" id="HII48163.1"/>
    </source>
</evidence>
<proteinExistence type="predicted"/>
<comment type="caution">
    <text evidence="1">The sequence shown here is derived from an EMBL/GenBank/DDBJ whole genome shotgun (WGS) entry which is preliminary data.</text>
</comment>
<accession>A0A832WHC5</accession>
<dbReference type="Proteomes" id="UP000651120">
    <property type="component" value="Unassembled WGS sequence"/>
</dbReference>
<dbReference type="RefSeq" id="WP_011007541.1">
    <property type="nucleotide sequence ID" value="NZ_DAIOPL010000004.1"/>
</dbReference>
<evidence type="ECO:0000313" key="2">
    <source>
        <dbReference type="Proteomes" id="UP000651120"/>
    </source>
</evidence>